<feature type="compositionally biased region" description="Polar residues" evidence="2">
    <location>
        <begin position="1"/>
        <end position="35"/>
    </location>
</feature>
<gene>
    <name evidence="3" type="ORF">NKR23_g5127</name>
</gene>
<keyword evidence="1 3" id="KW-0396">Initiation factor</keyword>
<comment type="caution">
    <text evidence="3">The sequence shown here is derived from an EMBL/GenBank/DDBJ whole genome shotgun (WGS) entry which is preliminary data.</text>
</comment>
<dbReference type="InterPro" id="IPR001040">
    <property type="entry name" value="TIF_eIF_4E"/>
</dbReference>
<dbReference type="PROSITE" id="PS00813">
    <property type="entry name" value="IF4E"/>
    <property type="match status" value="1"/>
</dbReference>
<keyword evidence="4" id="KW-1185">Reference proteome</keyword>
<comment type="similarity">
    <text evidence="1">Belongs to the eukaryotic initiation factor 4E family.</text>
</comment>
<feature type="region of interest" description="Disordered" evidence="2">
    <location>
        <begin position="1"/>
        <end position="68"/>
    </location>
</feature>
<evidence type="ECO:0000256" key="2">
    <source>
        <dbReference type="SAM" id="MobiDB-lite"/>
    </source>
</evidence>
<dbReference type="GO" id="GO:0000340">
    <property type="term" value="F:RNA 7-methylguanosine cap binding"/>
    <property type="evidence" value="ECO:0007669"/>
    <property type="project" value="TreeGrafter"/>
</dbReference>
<feature type="compositionally biased region" description="Polar residues" evidence="2">
    <location>
        <begin position="42"/>
        <end position="55"/>
    </location>
</feature>
<evidence type="ECO:0000256" key="1">
    <source>
        <dbReference type="RuleBase" id="RU004374"/>
    </source>
</evidence>
<name>A0AA38RPY9_9PEZI</name>
<dbReference type="GO" id="GO:0003743">
    <property type="term" value="F:translation initiation factor activity"/>
    <property type="evidence" value="ECO:0007669"/>
    <property type="project" value="UniProtKB-KW"/>
</dbReference>
<sequence length="349" mass="37745">MDNLWSRRTNSSKLSLSTPGSGQNNDSSNSRNASFSKRFGGDSSSHGKSNPFNSITTPGGGGGLASPGGTSASSAFGLGSGAFASFGSKTPKSPGNPFDFALKTPGAEKSAKEAMTSSSSAATPASKAVAKSGAAAGAGSKLAAHPLRNGWVFWFRPPIPKSNGYIPYEKTVHAVAGCDTVEEFFAVYKHLKRPSSLPLVSDYHIFKKGIRPIWEDEENKKGGKWIVRLKKGVADRYWEDLVLAIIGDQFGEAGEELCGAVMSVRNGEDILSIWTRTDGGRVLKIRETMKRILNFPPDTKVEFKGHEESIQQRITIEESRREKANNLHHQDKRSSKHQTDEQKQQSQAS</sequence>
<dbReference type="SUPFAM" id="SSF55418">
    <property type="entry name" value="eIF4e-like"/>
    <property type="match status" value="1"/>
</dbReference>
<accession>A0AA38RPY9</accession>
<keyword evidence="1" id="KW-0694">RNA-binding</keyword>
<dbReference type="Proteomes" id="UP001174694">
    <property type="component" value="Unassembled WGS sequence"/>
</dbReference>
<evidence type="ECO:0000313" key="3">
    <source>
        <dbReference type="EMBL" id="KAJ9148350.1"/>
    </source>
</evidence>
<dbReference type="FunFam" id="3.30.760.10:FF:000015">
    <property type="entry name" value="Translation initiation factor eIF4E3, putative"/>
    <property type="match status" value="1"/>
</dbReference>
<protein>
    <submittedName>
        <fullName evidence="3">Translation initiation factor eIF4E3</fullName>
    </submittedName>
</protein>
<keyword evidence="1" id="KW-0648">Protein biosynthesis</keyword>
<dbReference type="InterPro" id="IPR019770">
    <property type="entry name" value="TIF_eIF_4E_CS"/>
</dbReference>
<proteinExistence type="inferred from homology"/>
<dbReference type="EMBL" id="JANBVO010000013">
    <property type="protein sequence ID" value="KAJ9148350.1"/>
    <property type="molecule type" value="Genomic_DNA"/>
</dbReference>
<dbReference type="AlphaFoldDB" id="A0AA38RPY9"/>
<evidence type="ECO:0000313" key="4">
    <source>
        <dbReference type="Proteomes" id="UP001174694"/>
    </source>
</evidence>
<organism evidence="3 4">
    <name type="scientific">Pleurostoma richardsiae</name>
    <dbReference type="NCBI Taxonomy" id="41990"/>
    <lineage>
        <taxon>Eukaryota</taxon>
        <taxon>Fungi</taxon>
        <taxon>Dikarya</taxon>
        <taxon>Ascomycota</taxon>
        <taxon>Pezizomycotina</taxon>
        <taxon>Sordariomycetes</taxon>
        <taxon>Sordariomycetidae</taxon>
        <taxon>Calosphaeriales</taxon>
        <taxon>Pleurostomataceae</taxon>
        <taxon>Pleurostoma</taxon>
    </lineage>
</organism>
<dbReference type="GO" id="GO:0016281">
    <property type="term" value="C:eukaryotic translation initiation factor 4F complex"/>
    <property type="evidence" value="ECO:0007669"/>
    <property type="project" value="TreeGrafter"/>
</dbReference>
<feature type="region of interest" description="Disordered" evidence="2">
    <location>
        <begin position="306"/>
        <end position="349"/>
    </location>
</feature>
<dbReference type="PANTHER" id="PTHR11960:SF18">
    <property type="entry name" value="EUKARYOTIC TRANSLATION INITIATION FACTOR 4E HOMOLOGOUS PROTEIN, ISOFORM B"/>
    <property type="match status" value="1"/>
</dbReference>
<dbReference type="PANTHER" id="PTHR11960">
    <property type="entry name" value="EUKARYOTIC TRANSLATION INITIATION FACTOR 4E RELATED"/>
    <property type="match status" value="1"/>
</dbReference>
<dbReference type="Gene3D" id="3.30.760.10">
    <property type="entry name" value="RNA Cap, Translation Initiation Factor Eif4e"/>
    <property type="match status" value="1"/>
</dbReference>
<reference evidence="3" key="1">
    <citation type="submission" date="2022-07" db="EMBL/GenBank/DDBJ databases">
        <title>Fungi with potential for degradation of polypropylene.</title>
        <authorList>
            <person name="Gostincar C."/>
        </authorList>
    </citation>
    <scope>NUCLEOTIDE SEQUENCE</scope>
    <source>
        <strain evidence="3">EXF-13308</strain>
    </source>
</reference>
<feature type="compositionally biased region" description="Basic and acidic residues" evidence="2">
    <location>
        <begin position="306"/>
        <end position="343"/>
    </location>
</feature>
<dbReference type="InterPro" id="IPR023398">
    <property type="entry name" value="TIF_eIF4e-like"/>
</dbReference>
<dbReference type="Pfam" id="PF01652">
    <property type="entry name" value="IF4E"/>
    <property type="match status" value="1"/>
</dbReference>